<feature type="transmembrane region" description="Helical" evidence="6">
    <location>
        <begin position="29"/>
        <end position="49"/>
    </location>
</feature>
<gene>
    <name evidence="7" type="ORF">ACFQKB_38460</name>
</gene>
<name>A0ABW2CZF3_9ACTN</name>
<evidence type="ECO:0000256" key="5">
    <source>
        <dbReference type="ARBA" id="ARBA00023136"/>
    </source>
</evidence>
<feature type="transmembrane region" description="Helical" evidence="6">
    <location>
        <begin position="393"/>
        <end position="413"/>
    </location>
</feature>
<organism evidence="7 8">
    <name type="scientific">Actinomadura yumaensis</name>
    <dbReference type="NCBI Taxonomy" id="111807"/>
    <lineage>
        <taxon>Bacteria</taxon>
        <taxon>Bacillati</taxon>
        <taxon>Actinomycetota</taxon>
        <taxon>Actinomycetes</taxon>
        <taxon>Streptosporangiales</taxon>
        <taxon>Thermomonosporaceae</taxon>
        <taxon>Actinomadura</taxon>
    </lineage>
</organism>
<feature type="transmembrane region" description="Helical" evidence="6">
    <location>
        <begin position="233"/>
        <end position="250"/>
    </location>
</feature>
<keyword evidence="2" id="KW-1003">Cell membrane</keyword>
<reference evidence="8" key="1">
    <citation type="journal article" date="2019" name="Int. J. Syst. Evol. Microbiol.">
        <title>The Global Catalogue of Microorganisms (GCM) 10K type strain sequencing project: providing services to taxonomists for standard genome sequencing and annotation.</title>
        <authorList>
            <consortium name="The Broad Institute Genomics Platform"/>
            <consortium name="The Broad Institute Genome Sequencing Center for Infectious Disease"/>
            <person name="Wu L."/>
            <person name="Ma J."/>
        </authorList>
    </citation>
    <scope>NUCLEOTIDE SEQUENCE [LARGE SCALE GENOMIC DNA]</scope>
    <source>
        <strain evidence="8">JCM 3369</strain>
    </source>
</reference>
<accession>A0ABW2CZF3</accession>
<feature type="transmembrane region" description="Helical" evidence="6">
    <location>
        <begin position="280"/>
        <end position="302"/>
    </location>
</feature>
<dbReference type="Pfam" id="PF02653">
    <property type="entry name" value="BPD_transp_2"/>
    <property type="match status" value="1"/>
</dbReference>
<comment type="subcellular location">
    <subcellularLocation>
        <location evidence="1">Cell membrane</location>
        <topology evidence="1">Multi-pass membrane protein</topology>
    </subcellularLocation>
</comment>
<evidence type="ECO:0000256" key="3">
    <source>
        <dbReference type="ARBA" id="ARBA00022692"/>
    </source>
</evidence>
<dbReference type="PANTHER" id="PTHR43370">
    <property type="entry name" value="SUGAR ABC TRANSPORTER INTEGRAL MEMBRANE PROTEIN-RELATED"/>
    <property type="match status" value="1"/>
</dbReference>
<dbReference type="Proteomes" id="UP001596380">
    <property type="component" value="Unassembled WGS sequence"/>
</dbReference>
<feature type="transmembrane region" description="Helical" evidence="6">
    <location>
        <begin position="86"/>
        <end position="105"/>
    </location>
</feature>
<keyword evidence="4 6" id="KW-1133">Transmembrane helix</keyword>
<feature type="transmembrane region" description="Helical" evidence="6">
    <location>
        <begin position="112"/>
        <end position="135"/>
    </location>
</feature>
<keyword evidence="3 6" id="KW-0812">Transmembrane</keyword>
<dbReference type="CDD" id="cd06580">
    <property type="entry name" value="TM_PBP1_transp_TpRbsC_like"/>
    <property type="match status" value="1"/>
</dbReference>
<keyword evidence="8" id="KW-1185">Reference proteome</keyword>
<feature type="transmembrane region" description="Helical" evidence="6">
    <location>
        <begin position="352"/>
        <end position="372"/>
    </location>
</feature>
<evidence type="ECO:0000256" key="2">
    <source>
        <dbReference type="ARBA" id="ARBA00022475"/>
    </source>
</evidence>
<feature type="transmembrane region" description="Helical" evidence="6">
    <location>
        <begin position="425"/>
        <end position="444"/>
    </location>
</feature>
<proteinExistence type="predicted"/>
<evidence type="ECO:0000256" key="6">
    <source>
        <dbReference type="SAM" id="Phobius"/>
    </source>
</evidence>
<feature type="transmembrane region" description="Helical" evidence="6">
    <location>
        <begin position="61"/>
        <end position="80"/>
    </location>
</feature>
<sequence length="458" mass="47460">MSDPKDSGGAATAVAARAKALTGRSPLRWPHYCLIAAGLLVLLSLVRLVDGADDVTSSGTVSAALRLAVPIFLAGLGGLWSERSGVINIGLEGMMILGTWTGAWAGYQWGPWVGVLAGIAGGALGGLLHAVATVSFGVDHIVSGVAINILGLGLTQFLAGLIFNTGHAKSLGGGPRQSPPVEPIKTLTLPVLSGGKIGGWDSPDWLGSLERHHWFLVSDVAGILRGLTSGMSLLTLVALLLVPASFLVLWRTAFGLRVRSCGEDPYAAESLGVHVYRMKYAAVTISGAFSGLAGAFLVTVAAPLYQDGQTGGRGFIGLAAMIFGNWRPGGLAAGSLLFGYTDAMNVRGGGESVHALLLFVTVILIAVAAWQLRRGGRMRPLVSTDLERRAVRNAFVGATLAVAAAAGLFAWFLASDAVPGELVSFTPHLTTLLVLALASQRLRMPAANGLRYRRGEGG</sequence>
<dbReference type="InterPro" id="IPR001851">
    <property type="entry name" value="ABC_transp_permease"/>
</dbReference>
<dbReference type="PANTHER" id="PTHR43370:SF1">
    <property type="entry name" value="GUANOSINE ABC TRANSPORTER PERMEASE PROTEIN NUPQ"/>
    <property type="match status" value="1"/>
</dbReference>
<evidence type="ECO:0000313" key="7">
    <source>
        <dbReference type="EMBL" id="MFC6885695.1"/>
    </source>
</evidence>
<evidence type="ECO:0000256" key="1">
    <source>
        <dbReference type="ARBA" id="ARBA00004651"/>
    </source>
</evidence>
<keyword evidence="5 6" id="KW-0472">Membrane</keyword>
<evidence type="ECO:0000256" key="4">
    <source>
        <dbReference type="ARBA" id="ARBA00022989"/>
    </source>
</evidence>
<feature type="transmembrane region" description="Helical" evidence="6">
    <location>
        <begin position="141"/>
        <end position="163"/>
    </location>
</feature>
<dbReference type="RefSeq" id="WP_160821934.1">
    <property type="nucleotide sequence ID" value="NZ_JBHSXE010000001.1"/>
</dbReference>
<comment type="caution">
    <text evidence="7">The sequence shown here is derived from an EMBL/GenBank/DDBJ whole genome shotgun (WGS) entry which is preliminary data.</text>
</comment>
<evidence type="ECO:0000313" key="8">
    <source>
        <dbReference type="Proteomes" id="UP001596380"/>
    </source>
</evidence>
<protein>
    <submittedName>
        <fullName evidence="7">ABC transporter permease</fullName>
    </submittedName>
</protein>
<dbReference type="EMBL" id="JBHSXS010000041">
    <property type="protein sequence ID" value="MFC6885695.1"/>
    <property type="molecule type" value="Genomic_DNA"/>
</dbReference>